<feature type="transmembrane region" description="Helical" evidence="8">
    <location>
        <begin position="387"/>
        <end position="406"/>
    </location>
</feature>
<organism evidence="9 10">
    <name type="scientific">Sulfobacillus acidophilus (strain ATCC 700253 / DSM 10332 / NAL)</name>
    <dbReference type="NCBI Taxonomy" id="679936"/>
    <lineage>
        <taxon>Bacteria</taxon>
        <taxon>Bacillati</taxon>
        <taxon>Bacillota</taxon>
        <taxon>Clostridia</taxon>
        <taxon>Eubacteriales</taxon>
        <taxon>Clostridiales Family XVII. Incertae Sedis</taxon>
        <taxon>Sulfobacillus</taxon>
    </lineage>
</organism>
<dbReference type="GO" id="GO:0022857">
    <property type="term" value="F:transmembrane transporter activity"/>
    <property type="evidence" value="ECO:0007669"/>
    <property type="project" value="InterPro"/>
</dbReference>
<evidence type="ECO:0000256" key="3">
    <source>
        <dbReference type="ARBA" id="ARBA00022448"/>
    </source>
</evidence>
<dbReference type="Gene3D" id="1.10.4160.10">
    <property type="entry name" value="Hydantoin permease"/>
    <property type="match status" value="1"/>
</dbReference>
<dbReference type="STRING" id="679936.Sulac_0085"/>
<feature type="transmembrane region" description="Helical" evidence="8">
    <location>
        <begin position="272"/>
        <end position="293"/>
    </location>
</feature>
<keyword evidence="10" id="KW-1185">Reference proteome</keyword>
<accession>G8TVL9</accession>
<sequence>MPIEQHSVDFIPLAERHGKARDLLTLWFSANMQFTAITTGALAVVLGQSFFWAAVSIVVGNVVGGIFMAYHSAQGPKLGIPQMIQSRAQFGYYGAILPLLLVIVMYVGYFATSAVLGGQAISGWLHVPATAGILLVAAVCAVLAIYGYDTIHRYERYLAVIFAVAFLYLTVRMLSHPVAGGVSPHGFSFPTFLLSVSVFATWQITYAPYVADYSRYLAPDTPVSATFWTTYAGSVAASVWMMLLGAWAMAAASKAFNANGVAYVVGQAGPGLAGAFYLLIILGIIAANVLNLYGIYMSTMTTVSALRRAGHSQVWRIAVITAGGVAGTALAIWGQGNFLNNYSNFLLLLLYFLVPWTAINLTDFYLLRHGAYDIDAILERGPIYGDVNWRAMVAFVVSVAAEVPLMNTTLYQGPLSKLMGGADISWLVGIVVAGALYYGLMRGRLEAYPLVDARKDSRPV</sequence>
<dbReference type="PATRIC" id="fig|679936.5.peg.92"/>
<comment type="subcellular location">
    <subcellularLocation>
        <location evidence="1">Membrane</location>
        <topology evidence="1">Multi-pass membrane protein</topology>
    </subcellularLocation>
</comment>
<name>G8TVL9_SULAD</name>
<evidence type="ECO:0000256" key="8">
    <source>
        <dbReference type="SAM" id="Phobius"/>
    </source>
</evidence>
<feature type="transmembrane region" description="Helical" evidence="8">
    <location>
        <begin position="345"/>
        <end position="366"/>
    </location>
</feature>
<keyword evidence="5 8" id="KW-1133">Transmembrane helix</keyword>
<dbReference type="Proteomes" id="UP000005439">
    <property type="component" value="Chromosome"/>
</dbReference>
<feature type="transmembrane region" description="Helical" evidence="8">
    <location>
        <begin position="187"/>
        <end position="207"/>
    </location>
</feature>
<reference evidence="10" key="1">
    <citation type="submission" date="2011-12" db="EMBL/GenBank/DDBJ databases">
        <title>The complete genome of chromosome of Sulfobacillus acidophilus DSM 10332.</title>
        <authorList>
            <person name="Lucas S."/>
            <person name="Han J."/>
            <person name="Lapidus A."/>
            <person name="Bruce D."/>
            <person name="Goodwin L."/>
            <person name="Pitluck S."/>
            <person name="Peters L."/>
            <person name="Kyrpides N."/>
            <person name="Mavromatis K."/>
            <person name="Ivanova N."/>
            <person name="Mikhailova N."/>
            <person name="Chertkov O."/>
            <person name="Saunders E."/>
            <person name="Detter J.C."/>
            <person name="Tapia R."/>
            <person name="Han C."/>
            <person name="Land M."/>
            <person name="Hauser L."/>
            <person name="Markowitz V."/>
            <person name="Cheng J.-F."/>
            <person name="Hugenholtz P."/>
            <person name="Woyke T."/>
            <person name="Wu D."/>
            <person name="Pukall R."/>
            <person name="Gehrich-Schroeter G."/>
            <person name="Schneider S."/>
            <person name="Klenk H.-P."/>
            <person name="Eisen J.A."/>
        </authorList>
    </citation>
    <scope>NUCLEOTIDE SEQUENCE [LARGE SCALE GENOMIC DNA]</scope>
    <source>
        <strain evidence="10">ATCC 700253 / DSM 10332 / NAL</strain>
    </source>
</reference>
<dbReference type="InterPro" id="IPR001248">
    <property type="entry name" value="Pur-cyt_permease"/>
</dbReference>
<comment type="similarity">
    <text evidence="2 7">Belongs to the purine-cytosine permease (2.A.39) family.</text>
</comment>
<gene>
    <name evidence="9" type="ordered locus">Sulac_0085</name>
</gene>
<evidence type="ECO:0000313" key="10">
    <source>
        <dbReference type="Proteomes" id="UP000005439"/>
    </source>
</evidence>
<evidence type="ECO:0000256" key="7">
    <source>
        <dbReference type="PIRNR" id="PIRNR002744"/>
    </source>
</evidence>
<keyword evidence="4 8" id="KW-0812">Transmembrane</keyword>
<feature type="transmembrane region" description="Helical" evidence="8">
    <location>
        <begin position="314"/>
        <end position="333"/>
    </location>
</feature>
<feature type="transmembrane region" description="Helical" evidence="8">
    <location>
        <begin position="90"/>
        <end position="111"/>
    </location>
</feature>
<dbReference type="PIRSF" id="PIRSF002744">
    <property type="entry name" value="Pur-cyt_permease"/>
    <property type="match status" value="1"/>
</dbReference>
<reference evidence="9 10" key="2">
    <citation type="journal article" date="2012" name="Stand. Genomic Sci.">
        <title>Complete genome sequence of the moderately thermophilic mineral-sulfide-oxidizing firmicute Sulfobacillus acidophilus type strain (NAL(T)).</title>
        <authorList>
            <person name="Anderson I."/>
            <person name="Chertkov O."/>
            <person name="Chen A."/>
            <person name="Saunders E."/>
            <person name="Lapidus A."/>
            <person name="Nolan M."/>
            <person name="Lucas S."/>
            <person name="Hammon N."/>
            <person name="Deshpande S."/>
            <person name="Cheng J.F."/>
            <person name="Han C."/>
            <person name="Tapia R."/>
            <person name="Goodwin L.A."/>
            <person name="Pitluck S."/>
            <person name="Liolios K."/>
            <person name="Pagani I."/>
            <person name="Ivanova N."/>
            <person name="Mikhailova N."/>
            <person name="Pati A."/>
            <person name="Palaniappan K."/>
            <person name="Land M."/>
            <person name="Pan C."/>
            <person name="Rohde M."/>
            <person name="Pukall R."/>
            <person name="Goker M."/>
            <person name="Detter J.C."/>
            <person name="Woyke T."/>
            <person name="Bristow J."/>
            <person name="Eisen J.A."/>
            <person name="Markowitz V."/>
            <person name="Hugenholtz P."/>
            <person name="Kyrpides N.C."/>
            <person name="Klenk H.P."/>
            <person name="Mavromatis K."/>
        </authorList>
    </citation>
    <scope>NUCLEOTIDE SEQUENCE [LARGE SCALE GENOMIC DNA]</scope>
    <source>
        <strain evidence="10">ATCC 700253 / DSM 10332 / NAL</strain>
    </source>
</reference>
<dbReference type="HOGENOM" id="CLU_026016_3_0_9"/>
<feature type="transmembrane region" description="Helical" evidence="8">
    <location>
        <begin position="50"/>
        <end position="70"/>
    </location>
</feature>
<evidence type="ECO:0000256" key="6">
    <source>
        <dbReference type="ARBA" id="ARBA00023136"/>
    </source>
</evidence>
<dbReference type="AlphaFoldDB" id="G8TVL9"/>
<proteinExistence type="inferred from homology"/>
<keyword evidence="6 7" id="KW-0472">Membrane</keyword>
<evidence type="ECO:0000256" key="5">
    <source>
        <dbReference type="ARBA" id="ARBA00022989"/>
    </source>
</evidence>
<feature type="transmembrane region" description="Helical" evidence="8">
    <location>
        <begin position="123"/>
        <end position="145"/>
    </location>
</feature>
<protein>
    <submittedName>
        <fullName evidence="9">Permease for cytosine/purines uracil thiamine allantoin</fullName>
    </submittedName>
</protein>
<dbReference type="KEGG" id="sap:Sulac_0085"/>
<dbReference type="EMBL" id="CP003179">
    <property type="protein sequence ID" value="AEW03658.1"/>
    <property type="molecule type" value="Genomic_DNA"/>
</dbReference>
<dbReference type="GO" id="GO:0005886">
    <property type="term" value="C:plasma membrane"/>
    <property type="evidence" value="ECO:0007669"/>
    <property type="project" value="TreeGrafter"/>
</dbReference>
<feature type="transmembrane region" description="Helical" evidence="8">
    <location>
        <begin position="418"/>
        <end position="440"/>
    </location>
</feature>
<feature type="transmembrane region" description="Helical" evidence="8">
    <location>
        <begin position="228"/>
        <end position="252"/>
    </location>
</feature>
<evidence type="ECO:0000256" key="2">
    <source>
        <dbReference type="ARBA" id="ARBA00008974"/>
    </source>
</evidence>
<evidence type="ECO:0000313" key="9">
    <source>
        <dbReference type="EMBL" id="AEW03658.1"/>
    </source>
</evidence>
<keyword evidence="3 7" id="KW-0813">Transport</keyword>
<dbReference type="PANTHER" id="PTHR31806">
    <property type="entry name" value="PURINE-CYTOSINE PERMEASE FCY2-RELATED"/>
    <property type="match status" value="1"/>
</dbReference>
<evidence type="ECO:0000256" key="4">
    <source>
        <dbReference type="ARBA" id="ARBA00022692"/>
    </source>
</evidence>
<dbReference type="Pfam" id="PF02133">
    <property type="entry name" value="Transp_cyt_pur"/>
    <property type="match status" value="1"/>
</dbReference>
<feature type="transmembrane region" description="Helical" evidence="8">
    <location>
        <begin position="23"/>
        <end position="44"/>
    </location>
</feature>
<dbReference type="InterPro" id="IPR026030">
    <property type="entry name" value="Pur-cyt_permease_Fcy2/21/22"/>
</dbReference>
<evidence type="ECO:0000256" key="1">
    <source>
        <dbReference type="ARBA" id="ARBA00004141"/>
    </source>
</evidence>
<dbReference type="PANTHER" id="PTHR31806:SF1">
    <property type="entry name" value="PURINE-CYTOSINE PERMEASE FCY2-RELATED"/>
    <property type="match status" value="1"/>
</dbReference>
<dbReference type="CDD" id="cd11484">
    <property type="entry name" value="SLC-NCS1sbd_CobB-like"/>
    <property type="match status" value="1"/>
</dbReference>
<feature type="transmembrane region" description="Helical" evidence="8">
    <location>
        <begin position="157"/>
        <end position="175"/>
    </location>
</feature>